<comment type="function">
    <text evidence="9">Catalyzes two activities which are involved in the cyclic version of arginine biosynthesis: the synthesis of acetylglutamate from glutamate and acetyl-CoA, and of ornithine by transacetylation between acetylornithine and glutamate.</text>
</comment>
<evidence type="ECO:0000256" key="5">
    <source>
        <dbReference type="ARBA" id="ARBA00022813"/>
    </source>
</evidence>
<feature type="chain" id="PRO_5023407539" description="Arginine biosynthesis bifunctional protein ArgJ alpha chain" evidence="9">
    <location>
        <begin position="1"/>
        <end position="229"/>
    </location>
</feature>
<evidence type="ECO:0000256" key="4">
    <source>
        <dbReference type="ARBA" id="ARBA00022679"/>
    </source>
</evidence>
<comment type="pathway">
    <text evidence="9">Amino-acid biosynthesis; L-arginine biosynthesis; N(2)-acetyl-L-ornithine from L-glutamate: step 1/4.</text>
</comment>
<dbReference type="SUPFAM" id="SSF56266">
    <property type="entry name" value="DmpA/ArgJ-like"/>
    <property type="match status" value="1"/>
</dbReference>
<keyword evidence="8 9" id="KW-0012">Acyltransferase</keyword>
<gene>
    <name evidence="10" type="ORF">RhiirA4_441827</name>
</gene>
<reference evidence="10 11" key="1">
    <citation type="submission" date="2015-10" db="EMBL/GenBank/DDBJ databases">
        <title>Genome analyses suggest a sexual origin of heterokaryosis in a supposedly ancient asexual fungus.</title>
        <authorList>
            <person name="Ropars J."/>
            <person name="Sedzielewska K."/>
            <person name="Noel J."/>
            <person name="Charron P."/>
            <person name="Farinelli L."/>
            <person name="Marton T."/>
            <person name="Kruger M."/>
            <person name="Pelin A."/>
            <person name="Brachmann A."/>
            <person name="Corradi N."/>
        </authorList>
    </citation>
    <scope>NUCLEOTIDE SEQUENCE [LARGE SCALE GENOMIC DNA]</scope>
    <source>
        <strain evidence="10 11">A4</strain>
    </source>
</reference>
<dbReference type="EC" id="2.3.1.35" evidence="9"/>
<dbReference type="VEuPathDB" id="FungiDB:RhiirA1_518422"/>
<dbReference type="GO" id="GO:0006526">
    <property type="term" value="P:L-arginine biosynthetic process"/>
    <property type="evidence" value="ECO:0007669"/>
    <property type="project" value="UniProtKB-UniRule"/>
</dbReference>
<dbReference type="HAMAP" id="MF_01106">
    <property type="entry name" value="ArgJ"/>
    <property type="match status" value="1"/>
</dbReference>
<dbReference type="GO" id="GO:0005759">
    <property type="term" value="C:mitochondrial matrix"/>
    <property type="evidence" value="ECO:0007669"/>
    <property type="project" value="UniProtKB-SubCell"/>
</dbReference>
<dbReference type="UniPathway" id="UPA00068">
    <property type="reaction ID" value="UER00106"/>
</dbReference>
<dbReference type="EC" id="2.3.1.1" evidence="9"/>
<feature type="site" description="Involved in the stabilization of negative charge on the oxyanion by the formation of the oxyanion hole" evidence="9">
    <location>
        <position position="148"/>
    </location>
</feature>
<feature type="binding site" evidence="9">
    <location>
        <position position="230"/>
    </location>
    <ligand>
        <name>substrate</name>
    </ligand>
</feature>
<protein>
    <recommendedName>
        <fullName evidence="9">Arginine biosynthesis bifunctional protein ArgJ, mitochondrial</fullName>
    </recommendedName>
    <domain>
        <recommendedName>
            <fullName evidence="9">Glutamate N-acetyltransferase</fullName>
            <shortName evidence="9">GAT</shortName>
            <ecNumber evidence="9">2.3.1.35</ecNumber>
        </recommendedName>
        <alternativeName>
            <fullName evidence="9">Ornithine acetyltransferase</fullName>
            <shortName evidence="9">OATase</shortName>
        </alternativeName>
        <alternativeName>
            <fullName evidence="9">Ornithine transacetylase</fullName>
        </alternativeName>
    </domain>
    <domain>
        <recommendedName>
            <fullName evidence="9">Amino-acid acetyltransferase</fullName>
            <ecNumber evidence="9">2.3.1.1</ecNumber>
        </recommendedName>
        <alternativeName>
            <fullName evidence="9">N-acetylglutamate synthase</fullName>
            <shortName evidence="9">AGS</shortName>
        </alternativeName>
    </domain>
    <component>
        <recommendedName>
            <fullName evidence="9">Arginine biosynthesis bifunctional protein ArgJ alpha chain</fullName>
        </recommendedName>
    </component>
    <component>
        <recommendedName>
            <fullName evidence="9">Arginine biosynthesis bifunctional protein ArgJ beta chain</fullName>
        </recommendedName>
    </component>
</protein>
<dbReference type="PANTHER" id="PTHR23100">
    <property type="entry name" value="ARGININE BIOSYNTHESIS BIFUNCTIONAL PROTEIN ARGJ"/>
    <property type="match status" value="1"/>
</dbReference>
<dbReference type="EMBL" id="LLXI01000187">
    <property type="protein sequence ID" value="PKY42222.1"/>
    <property type="molecule type" value="Genomic_DNA"/>
</dbReference>
<feature type="binding site" evidence="9">
    <location>
        <position position="449"/>
    </location>
    <ligand>
        <name>substrate</name>
    </ligand>
</feature>
<evidence type="ECO:0000256" key="9">
    <source>
        <dbReference type="HAMAP-Rule" id="MF_03124"/>
    </source>
</evidence>
<accession>A0A2I1G6H8</accession>
<keyword evidence="11" id="KW-1185">Reference proteome</keyword>
<dbReference type="Pfam" id="PF01960">
    <property type="entry name" value="ArgJ"/>
    <property type="match status" value="1"/>
</dbReference>
<keyword evidence="6 9" id="KW-0496">Mitochondrion</keyword>
<comment type="subcellular location">
    <subcellularLocation>
        <location evidence="9">Mitochondrion matrix</location>
    </subcellularLocation>
</comment>
<feature type="chain" id="PRO_5023407538" description="Arginine biosynthesis bifunctional protein ArgJ beta chain" evidence="9">
    <location>
        <begin position="230"/>
        <end position="454"/>
    </location>
</feature>
<dbReference type="InterPro" id="IPR016117">
    <property type="entry name" value="ArgJ-like_dom_sf"/>
</dbReference>
<comment type="catalytic activity">
    <reaction evidence="9">
        <text>N(2)-acetyl-L-ornithine + L-glutamate = N-acetyl-L-glutamate + L-ornithine</text>
        <dbReference type="Rhea" id="RHEA:15349"/>
        <dbReference type="ChEBI" id="CHEBI:29985"/>
        <dbReference type="ChEBI" id="CHEBI:44337"/>
        <dbReference type="ChEBI" id="CHEBI:46911"/>
        <dbReference type="ChEBI" id="CHEBI:57805"/>
        <dbReference type="EC" id="2.3.1.35"/>
    </reaction>
</comment>
<dbReference type="OrthoDB" id="4199794at2759"/>
<keyword evidence="4 9" id="KW-0808">Transferase</keyword>
<dbReference type="FunFam" id="3.60.70.12:FF:000001">
    <property type="entry name" value="Arginine biosynthesis bifunctional protein ArgJ, chloroplastic"/>
    <property type="match status" value="1"/>
</dbReference>
<dbReference type="FunFam" id="3.10.20.340:FF:000002">
    <property type="entry name" value="Arginine biosynthesis bifunctional protein ArgJ, mitochondrial"/>
    <property type="match status" value="1"/>
</dbReference>
<organism evidence="10 11">
    <name type="scientific">Rhizophagus irregularis</name>
    <dbReference type="NCBI Taxonomy" id="588596"/>
    <lineage>
        <taxon>Eukaryota</taxon>
        <taxon>Fungi</taxon>
        <taxon>Fungi incertae sedis</taxon>
        <taxon>Mucoromycota</taxon>
        <taxon>Glomeromycotina</taxon>
        <taxon>Glomeromycetes</taxon>
        <taxon>Glomerales</taxon>
        <taxon>Glomeraceae</taxon>
        <taxon>Rhizophagus</taxon>
    </lineage>
</organism>
<comment type="subunit">
    <text evidence="9">Heterodimer of an alpha and a beta chain.</text>
</comment>
<dbReference type="NCBIfam" id="TIGR00120">
    <property type="entry name" value="ArgJ"/>
    <property type="match status" value="1"/>
</dbReference>
<dbReference type="Gene3D" id="3.60.70.12">
    <property type="entry name" value="L-amino peptidase D-ALA esterase/amidase"/>
    <property type="match status" value="1"/>
</dbReference>
<dbReference type="Proteomes" id="UP000234323">
    <property type="component" value="Unassembled WGS sequence"/>
</dbReference>
<comment type="PTM">
    <text evidence="9">The alpha and beta chains are autoproteolytically processed from a single precursor protein within the mitochondrion.</text>
</comment>
<evidence type="ECO:0000256" key="3">
    <source>
        <dbReference type="ARBA" id="ARBA00022605"/>
    </source>
</evidence>
<evidence type="ECO:0000313" key="10">
    <source>
        <dbReference type="EMBL" id="PKY42222.1"/>
    </source>
</evidence>
<feature type="binding site" evidence="9">
    <location>
        <position position="320"/>
    </location>
    <ligand>
        <name>substrate</name>
    </ligand>
</feature>
<dbReference type="Gene3D" id="3.10.20.340">
    <property type="entry name" value="ArgJ beta chain, C-terminal domain"/>
    <property type="match status" value="1"/>
</dbReference>
<evidence type="ECO:0000313" key="11">
    <source>
        <dbReference type="Proteomes" id="UP000234323"/>
    </source>
</evidence>
<evidence type="ECO:0000256" key="1">
    <source>
        <dbReference type="ARBA" id="ARBA00006774"/>
    </source>
</evidence>
<dbReference type="GO" id="GO:0004042">
    <property type="term" value="F:L-glutamate N-acetyltransferase activity"/>
    <property type="evidence" value="ECO:0007669"/>
    <property type="project" value="UniProtKB-UniRule"/>
</dbReference>
<sequence length="454" mass="49106">MAHLYRIINLTKNLPKIHHQIRKISSQIPDSKKHLVPSSGTYPKGFKATGTHCGIKKNGLKDLALIISEKPCTSSAVFTTNVFKAAPVLVSREILEKKKGQNIYSLVINAGVANAVTGTKGLENAKSMGDTVSKLNGVEESSLVMSTGVIGQHLPIEKIISGINQAYNLAKQQTSEELHEGWMKAAESIMTTDTFPKLRSKQFILPSSGLKYNMAGTTKGAGMIHPNMATLLATVVTDVSISPKALNEALKYAVDRSFNSISIDNDMSTNDTFAVFANGAATTDGKVTIDDINGKDFKQFRDDLTEFAADLAKLVVRDGEGATKFVTIHVKGAKTYTDAKQIASTISTSSLVKTALYGQDANWGRILCAVGYAGVSSIIPNKVSVSFIPTDGTTPLRLLNLGEPENVNEERASEILAMEDLEINVDLGIGNEEAKMWTCDYSHEYITINGHYRT</sequence>
<dbReference type="NCBIfam" id="NF003802">
    <property type="entry name" value="PRK05388.1"/>
    <property type="match status" value="1"/>
</dbReference>
<comment type="caution">
    <text evidence="10">The sequence shown here is derived from an EMBL/GenBank/DDBJ whole genome shotgun (WGS) entry which is preliminary data.</text>
</comment>
<comment type="catalytic activity">
    <reaction evidence="9">
        <text>L-glutamate + acetyl-CoA = N-acetyl-L-glutamate + CoA + H(+)</text>
        <dbReference type="Rhea" id="RHEA:24292"/>
        <dbReference type="ChEBI" id="CHEBI:15378"/>
        <dbReference type="ChEBI" id="CHEBI:29985"/>
        <dbReference type="ChEBI" id="CHEBI:44337"/>
        <dbReference type="ChEBI" id="CHEBI:57287"/>
        <dbReference type="ChEBI" id="CHEBI:57288"/>
        <dbReference type="EC" id="2.3.1.1"/>
    </reaction>
</comment>
<dbReference type="CDD" id="cd02152">
    <property type="entry name" value="OAT"/>
    <property type="match status" value="1"/>
</dbReference>
<evidence type="ECO:0000256" key="7">
    <source>
        <dbReference type="ARBA" id="ARBA00023268"/>
    </source>
</evidence>
<keyword evidence="3 9" id="KW-0028">Amino-acid biosynthesis</keyword>
<keyword evidence="7 9" id="KW-0511">Multifunctional enzyme</keyword>
<dbReference type="AlphaFoldDB" id="A0A2I1G6H8"/>
<feature type="site" description="Cleavage; by autolysis" evidence="9">
    <location>
        <begin position="229"/>
        <end position="230"/>
    </location>
</feature>
<dbReference type="GO" id="GO:0006592">
    <property type="term" value="P:ornithine biosynthetic process"/>
    <property type="evidence" value="ECO:0007669"/>
    <property type="project" value="TreeGrafter"/>
</dbReference>
<evidence type="ECO:0000256" key="8">
    <source>
        <dbReference type="ARBA" id="ARBA00023315"/>
    </source>
</evidence>
<keyword evidence="2 9" id="KW-0055">Arginine biosynthesis</keyword>
<dbReference type="VEuPathDB" id="FungiDB:RhiirFUN_006817"/>
<dbReference type="InterPro" id="IPR042195">
    <property type="entry name" value="ArgJ_beta_C"/>
</dbReference>
<evidence type="ECO:0000256" key="6">
    <source>
        <dbReference type="ARBA" id="ARBA00023128"/>
    </source>
</evidence>
<feature type="active site" description="Nucleophile" evidence="9">
    <location>
        <position position="230"/>
    </location>
</feature>
<feature type="site" description="Involved in the stabilization of negative charge on the oxyanion by the formation of the oxyanion hole" evidence="9">
    <location>
        <position position="147"/>
    </location>
</feature>
<proteinExistence type="inferred from homology"/>
<name>A0A2I1G6H8_9GLOM</name>
<dbReference type="PANTHER" id="PTHR23100:SF0">
    <property type="entry name" value="ARGININE BIOSYNTHESIS BIFUNCTIONAL PROTEIN ARGJ, MITOCHONDRIAL"/>
    <property type="match status" value="1"/>
</dbReference>
<comment type="similarity">
    <text evidence="1 9">Belongs to the ArgJ family.</text>
</comment>
<keyword evidence="5 9" id="KW-0068">Autocatalytic cleavage</keyword>
<comment type="pathway">
    <text evidence="9">Amino-acid biosynthesis; L-arginine biosynthesis; L-ornithine and N-acetyl-L-glutamate from L-glutamate and N(2)-acetyl-L-ornithine (cyclic): step 1/1.</text>
</comment>
<evidence type="ECO:0000256" key="2">
    <source>
        <dbReference type="ARBA" id="ARBA00022571"/>
    </source>
</evidence>
<dbReference type="GO" id="GO:0004358">
    <property type="term" value="F:L-glutamate N-acetyltransferase activity, acting on acetyl-L-ornithine as donor"/>
    <property type="evidence" value="ECO:0007669"/>
    <property type="project" value="UniProtKB-UniRule"/>
</dbReference>
<dbReference type="InterPro" id="IPR002813">
    <property type="entry name" value="Arg_biosynth_ArgJ"/>
</dbReference>
<feature type="binding site" evidence="9">
    <location>
        <position position="219"/>
    </location>
    <ligand>
        <name>substrate</name>
    </ligand>
</feature>
<feature type="binding site" evidence="9">
    <location>
        <position position="454"/>
    </location>
    <ligand>
        <name>substrate</name>
    </ligand>
</feature>
<feature type="binding site" evidence="9">
    <location>
        <position position="191"/>
    </location>
    <ligand>
        <name>substrate</name>
    </ligand>
</feature>
<dbReference type="VEuPathDB" id="FungiDB:FUN_004660"/>